<evidence type="ECO:0000256" key="4">
    <source>
        <dbReference type="ARBA" id="ARBA00022679"/>
    </source>
</evidence>
<dbReference type="Gene3D" id="3.30.230.10">
    <property type="match status" value="1"/>
</dbReference>
<evidence type="ECO:0000256" key="6">
    <source>
        <dbReference type="ARBA" id="ARBA00022777"/>
    </source>
</evidence>
<sequence>MTDFHTYPAPAKINLFLHITGQRADGYHLLQTVFRLLDFSDTLQLRVREDGEVNRITDVPGVPAERDLCVRAARLLQQHTGCKRGVDIKIEKRIPMGGGLGGGSSDAATMLLALNHLWDLQLDRQTLITLGLQLGADVPVFVFGQNAWAEGVGEKLSPISLNPAWYVLLTPQVNVSTAEVFASKELTRDTKLTTIADFSRGMVHNDLETVVCQQHPTVGASLSWLNQFSPARMSGSGASVFISVDSQAEAEAILAQVPSKIAGLPVFSCVAKGLEKHPLYDLVKNV</sequence>
<dbReference type="InterPro" id="IPR004424">
    <property type="entry name" value="IspE"/>
</dbReference>
<keyword evidence="14" id="KW-1185">Reference proteome</keyword>
<dbReference type="SUPFAM" id="SSF54211">
    <property type="entry name" value="Ribosomal protein S5 domain 2-like"/>
    <property type="match status" value="1"/>
</dbReference>
<evidence type="ECO:0000256" key="2">
    <source>
        <dbReference type="ARBA" id="ARBA00012052"/>
    </source>
</evidence>
<dbReference type="PANTHER" id="PTHR43527:SF2">
    <property type="entry name" value="4-DIPHOSPHOCYTIDYL-2-C-METHYL-D-ERYTHRITOL KINASE, CHLOROPLASTIC"/>
    <property type="match status" value="1"/>
</dbReference>
<reference evidence="14" key="1">
    <citation type="submission" date="2009-07" db="EMBL/GenBank/DDBJ databases">
        <title>Complete sequence of chromosome of Methylovorus sp. SIP3-4.</title>
        <authorList>
            <person name="Lucas S."/>
            <person name="Copeland A."/>
            <person name="Lapidus A."/>
            <person name="Glavina del Rio T."/>
            <person name="Tice H."/>
            <person name="Bruce D."/>
            <person name="Goodwin L."/>
            <person name="Pitluck S."/>
            <person name="Clum A."/>
            <person name="Larimer F."/>
            <person name="Land M."/>
            <person name="Hauser L."/>
            <person name="Kyrpides N."/>
            <person name="Mikhailova N."/>
            <person name="Kayluzhnaya M."/>
            <person name="Chistoserdova L."/>
        </authorList>
    </citation>
    <scope>NUCLEOTIDE SEQUENCE [LARGE SCALE GENOMIC DNA]</scope>
    <source>
        <strain evidence="14">SIP3-4</strain>
    </source>
</reference>
<dbReference type="InterPro" id="IPR006204">
    <property type="entry name" value="GHMP_kinase_N_dom"/>
</dbReference>
<comment type="pathway">
    <text evidence="10">Isoprenoid biosynthesis; isopentenyl diphosphate biosynthesis via DXP pathway; isopentenyl diphosphate from 1-deoxy-D-xylulose 5-phosphate: step 3/6.</text>
</comment>
<dbReference type="PANTHER" id="PTHR43527">
    <property type="entry name" value="4-DIPHOSPHOCYTIDYL-2-C-METHYL-D-ERYTHRITOL KINASE, CHLOROPLASTIC"/>
    <property type="match status" value="1"/>
</dbReference>
<evidence type="ECO:0000313" key="14">
    <source>
        <dbReference type="Proteomes" id="UP000002743"/>
    </source>
</evidence>
<dbReference type="EMBL" id="CP001674">
    <property type="protein sequence ID" value="ACT51252.1"/>
    <property type="molecule type" value="Genomic_DNA"/>
</dbReference>
<comment type="catalytic activity">
    <reaction evidence="10">
        <text>4-CDP-2-C-methyl-D-erythritol + ATP = 4-CDP-2-C-methyl-D-erythritol 2-phosphate + ADP + H(+)</text>
        <dbReference type="Rhea" id="RHEA:18437"/>
        <dbReference type="ChEBI" id="CHEBI:15378"/>
        <dbReference type="ChEBI" id="CHEBI:30616"/>
        <dbReference type="ChEBI" id="CHEBI:57823"/>
        <dbReference type="ChEBI" id="CHEBI:57919"/>
        <dbReference type="ChEBI" id="CHEBI:456216"/>
        <dbReference type="EC" id="2.7.1.148"/>
    </reaction>
</comment>
<reference evidence="13 14" key="2">
    <citation type="journal article" date="2011" name="J. Bacteriol.">
        <title>Genomes of three methylotrophs from a single niche uncover genetic and metabolic divergence of Methylophilaceae.</title>
        <authorList>
            <person name="Lapidus A."/>
            <person name="Clum A."/>
            <person name="Labutti K."/>
            <person name="Kaluzhnaya M.G."/>
            <person name="Lim S."/>
            <person name="Beck D.A."/>
            <person name="Glavina Del Rio T."/>
            <person name="Nolan M."/>
            <person name="Mavromatis K."/>
            <person name="Huntemann M."/>
            <person name="Lucas S."/>
            <person name="Lidstrom M.E."/>
            <person name="Ivanova N."/>
            <person name="Chistoserdova L."/>
        </authorList>
    </citation>
    <scope>NUCLEOTIDE SEQUENCE [LARGE SCALE GENOMIC DNA]</scope>
    <source>
        <strain evidence="13 14">SIP3-4</strain>
    </source>
</reference>
<keyword evidence="4 10" id="KW-0808">Transferase</keyword>
<dbReference type="UniPathway" id="UPA00056">
    <property type="reaction ID" value="UER00094"/>
</dbReference>
<dbReference type="GO" id="GO:0019288">
    <property type="term" value="P:isopentenyl diphosphate biosynthetic process, methylerythritol 4-phosphate pathway"/>
    <property type="evidence" value="ECO:0007669"/>
    <property type="project" value="UniProtKB-UniRule"/>
</dbReference>
<dbReference type="GO" id="GO:0050515">
    <property type="term" value="F:4-(cytidine 5'-diphospho)-2-C-methyl-D-erythritol kinase activity"/>
    <property type="evidence" value="ECO:0007669"/>
    <property type="project" value="UniProtKB-UniRule"/>
</dbReference>
<evidence type="ECO:0000256" key="1">
    <source>
        <dbReference type="ARBA" id="ARBA00009684"/>
    </source>
</evidence>
<dbReference type="OrthoDB" id="9809438at2"/>
<keyword evidence="6 10" id="KW-0418">Kinase</keyword>
<protein>
    <recommendedName>
        <fullName evidence="3 10">4-diphosphocytidyl-2-C-methyl-D-erythritol kinase</fullName>
        <shortName evidence="10">CMK</shortName>
        <ecNumber evidence="2 10">2.7.1.148</ecNumber>
    </recommendedName>
    <alternativeName>
        <fullName evidence="9 10">4-(cytidine-5'-diphospho)-2-C-methyl-D-erythritol kinase</fullName>
    </alternativeName>
</protein>
<dbReference type="Pfam" id="PF00288">
    <property type="entry name" value="GHMP_kinases_N"/>
    <property type="match status" value="1"/>
</dbReference>
<proteinExistence type="inferred from homology"/>
<evidence type="ECO:0000256" key="9">
    <source>
        <dbReference type="ARBA" id="ARBA00032554"/>
    </source>
</evidence>
<feature type="domain" description="GHMP kinase C-terminal" evidence="12">
    <location>
        <begin position="207"/>
        <end position="260"/>
    </location>
</feature>
<dbReference type="HAMAP" id="MF_00061">
    <property type="entry name" value="IspE"/>
    <property type="match status" value="1"/>
</dbReference>
<comment type="function">
    <text evidence="10">Catalyzes the phosphorylation of the position 2 hydroxy group of 4-diphosphocytidyl-2C-methyl-D-erythritol.</text>
</comment>
<feature type="active site" evidence="10">
    <location>
        <position position="12"/>
    </location>
</feature>
<organism evidence="13 14">
    <name type="scientific">Methylovorus glucosotrophus (strain SIP3-4)</name>
    <dbReference type="NCBI Taxonomy" id="582744"/>
    <lineage>
        <taxon>Bacteria</taxon>
        <taxon>Pseudomonadati</taxon>
        <taxon>Pseudomonadota</taxon>
        <taxon>Betaproteobacteria</taxon>
        <taxon>Nitrosomonadales</taxon>
        <taxon>Methylophilaceae</taxon>
        <taxon>Methylovorus</taxon>
    </lineage>
</organism>
<dbReference type="InterPro" id="IPR020568">
    <property type="entry name" value="Ribosomal_Su5_D2-typ_SF"/>
</dbReference>
<feature type="binding site" evidence="10">
    <location>
        <begin position="95"/>
        <end position="105"/>
    </location>
    <ligand>
        <name>ATP</name>
        <dbReference type="ChEBI" id="CHEBI:30616"/>
    </ligand>
</feature>
<dbReference type="SUPFAM" id="SSF55060">
    <property type="entry name" value="GHMP Kinase, C-terminal domain"/>
    <property type="match status" value="1"/>
</dbReference>
<dbReference type="eggNOG" id="COG1947">
    <property type="taxonomic scope" value="Bacteria"/>
</dbReference>
<feature type="active site" evidence="10">
    <location>
        <position position="137"/>
    </location>
</feature>
<dbReference type="RefSeq" id="WP_015830602.1">
    <property type="nucleotide sequence ID" value="NC_012969.1"/>
</dbReference>
<dbReference type="AlphaFoldDB" id="C6X7S5"/>
<dbReference type="InterPro" id="IPR036554">
    <property type="entry name" value="GHMP_kinase_C_sf"/>
</dbReference>
<accession>C6X7S5</accession>
<dbReference type="PIRSF" id="PIRSF010376">
    <property type="entry name" value="IspE"/>
    <property type="match status" value="1"/>
</dbReference>
<dbReference type="InterPro" id="IPR014721">
    <property type="entry name" value="Ribsml_uS5_D2-typ_fold_subgr"/>
</dbReference>
<dbReference type="EC" id="2.7.1.148" evidence="2 10"/>
<gene>
    <name evidence="10" type="primary">ispE</name>
    <name evidence="13" type="ordered locus">Msip34_2010</name>
</gene>
<dbReference type="GO" id="GO:0016114">
    <property type="term" value="P:terpenoid biosynthetic process"/>
    <property type="evidence" value="ECO:0007669"/>
    <property type="project" value="UniProtKB-UniRule"/>
</dbReference>
<feature type="domain" description="GHMP kinase N-terminal" evidence="11">
    <location>
        <begin position="68"/>
        <end position="145"/>
    </location>
</feature>
<evidence type="ECO:0000259" key="11">
    <source>
        <dbReference type="Pfam" id="PF00288"/>
    </source>
</evidence>
<dbReference type="Proteomes" id="UP000002743">
    <property type="component" value="Chromosome"/>
</dbReference>
<keyword evidence="5 10" id="KW-0547">Nucleotide-binding</keyword>
<evidence type="ECO:0000256" key="7">
    <source>
        <dbReference type="ARBA" id="ARBA00022840"/>
    </source>
</evidence>
<keyword evidence="8 10" id="KW-0414">Isoprene biosynthesis</keyword>
<evidence type="ECO:0000256" key="10">
    <source>
        <dbReference type="HAMAP-Rule" id="MF_00061"/>
    </source>
</evidence>
<name>C6X7S5_METGS</name>
<dbReference type="Gene3D" id="3.30.70.890">
    <property type="entry name" value="GHMP kinase, C-terminal domain"/>
    <property type="match status" value="1"/>
</dbReference>
<dbReference type="STRING" id="582744.Msip34_2010"/>
<evidence type="ECO:0000256" key="3">
    <source>
        <dbReference type="ARBA" id="ARBA00017473"/>
    </source>
</evidence>
<dbReference type="Pfam" id="PF08544">
    <property type="entry name" value="GHMP_kinases_C"/>
    <property type="match status" value="1"/>
</dbReference>
<comment type="similarity">
    <text evidence="1 10">Belongs to the GHMP kinase family. IspE subfamily.</text>
</comment>
<dbReference type="HOGENOM" id="CLU_053057_3_0_4"/>
<evidence type="ECO:0000256" key="5">
    <source>
        <dbReference type="ARBA" id="ARBA00022741"/>
    </source>
</evidence>
<evidence type="ECO:0000256" key="8">
    <source>
        <dbReference type="ARBA" id="ARBA00023229"/>
    </source>
</evidence>
<evidence type="ECO:0000313" key="13">
    <source>
        <dbReference type="EMBL" id="ACT51252.1"/>
    </source>
</evidence>
<dbReference type="InterPro" id="IPR013750">
    <property type="entry name" value="GHMP_kinase_C_dom"/>
</dbReference>
<dbReference type="KEGG" id="mei:Msip34_2010"/>
<dbReference type="GO" id="GO:0005524">
    <property type="term" value="F:ATP binding"/>
    <property type="evidence" value="ECO:0007669"/>
    <property type="project" value="UniProtKB-UniRule"/>
</dbReference>
<keyword evidence="7 10" id="KW-0067">ATP-binding</keyword>
<evidence type="ECO:0000259" key="12">
    <source>
        <dbReference type="Pfam" id="PF08544"/>
    </source>
</evidence>
<dbReference type="NCBIfam" id="TIGR00154">
    <property type="entry name" value="ispE"/>
    <property type="match status" value="1"/>
</dbReference>